<evidence type="ECO:0000256" key="1">
    <source>
        <dbReference type="SAM" id="MobiDB-lite"/>
    </source>
</evidence>
<dbReference type="EMBL" id="RAPK01000008">
    <property type="protein sequence ID" value="RKD73472.1"/>
    <property type="molecule type" value="Genomic_DNA"/>
</dbReference>
<dbReference type="InterPro" id="IPR029058">
    <property type="entry name" value="AB_hydrolase_fold"/>
</dbReference>
<dbReference type="GO" id="GO:0016787">
    <property type="term" value="F:hydrolase activity"/>
    <property type="evidence" value="ECO:0007669"/>
    <property type="project" value="UniProtKB-KW"/>
</dbReference>
<keyword evidence="4" id="KW-1185">Reference proteome</keyword>
<dbReference type="AlphaFoldDB" id="A0A419V4W5"/>
<keyword evidence="3" id="KW-0378">Hydrolase</keyword>
<dbReference type="InterPro" id="IPR029059">
    <property type="entry name" value="AB_hydrolase_5"/>
</dbReference>
<evidence type="ECO:0000313" key="3">
    <source>
        <dbReference type="EMBL" id="RKD73472.1"/>
    </source>
</evidence>
<dbReference type="SUPFAM" id="SSF53474">
    <property type="entry name" value="alpha/beta-Hydrolases"/>
    <property type="match status" value="1"/>
</dbReference>
<dbReference type="RefSeq" id="WP_120192962.1">
    <property type="nucleotide sequence ID" value="NZ_RAPK01000008.1"/>
</dbReference>
<gene>
    <name evidence="3" type="ORF">ATL39_1767</name>
</gene>
<proteinExistence type="predicted"/>
<protein>
    <submittedName>
        <fullName evidence="3">Alpha/beta hydrolase family protein</fullName>
    </submittedName>
</protein>
<dbReference type="Gene3D" id="3.40.50.1820">
    <property type="entry name" value="alpha/beta hydrolase"/>
    <property type="match status" value="1"/>
</dbReference>
<accession>A0A419V4W5</accession>
<dbReference type="Proteomes" id="UP000285120">
    <property type="component" value="Unassembled WGS sequence"/>
</dbReference>
<name>A0A419V4W5_9BACL</name>
<reference evidence="3 4" key="1">
    <citation type="submission" date="2018-09" db="EMBL/GenBank/DDBJ databases">
        <title>Genomic Encyclopedia of Archaeal and Bacterial Type Strains, Phase II (KMG-II): from individual species to whole genera.</title>
        <authorList>
            <person name="Goeker M."/>
        </authorList>
    </citation>
    <scope>NUCLEOTIDE SEQUENCE [LARGE SCALE GENOMIC DNA]</scope>
    <source>
        <strain evidence="3 4">DSM 17008</strain>
    </source>
</reference>
<dbReference type="Pfam" id="PF12695">
    <property type="entry name" value="Abhydrolase_5"/>
    <property type="match status" value="1"/>
</dbReference>
<feature type="domain" description="Alpha/beta hydrolase fold-5" evidence="2">
    <location>
        <begin position="65"/>
        <end position="228"/>
    </location>
</feature>
<sequence length="244" mass="26313">MNKKLFSRKRLLIAAAVIFAAALALFIYLRPYPPDAAARNSMTESGAVEEDNWFVFQAGQEQGPSVIFYPGGLVEEQAYAPLAQGLAEKGFTTYIVKMPVNLAVLAPDRAEKILEENPDKEFVIGGHSLGGSMASRYAAENAQTVQGVFFLASYPDEGGRLDQTGLTVLSITADRDSVLNQDSYNEAEAYLPDETESADLTGGNHAGFGSYGPQEGDGEAVISSAEQTNRTVDIMEEWLTGQVE</sequence>
<evidence type="ECO:0000313" key="4">
    <source>
        <dbReference type="Proteomes" id="UP000285120"/>
    </source>
</evidence>
<dbReference type="OrthoDB" id="9780932at2"/>
<feature type="region of interest" description="Disordered" evidence="1">
    <location>
        <begin position="196"/>
        <end position="218"/>
    </location>
</feature>
<organism evidence="3 4">
    <name type="scientific">Sinobaca qinghaiensis</name>
    <dbReference type="NCBI Taxonomy" id="342944"/>
    <lineage>
        <taxon>Bacteria</taxon>
        <taxon>Bacillati</taxon>
        <taxon>Bacillota</taxon>
        <taxon>Bacilli</taxon>
        <taxon>Bacillales</taxon>
        <taxon>Sporolactobacillaceae</taxon>
        <taxon>Sinobaca</taxon>
    </lineage>
</organism>
<comment type="caution">
    <text evidence="3">The sequence shown here is derived from an EMBL/GenBank/DDBJ whole genome shotgun (WGS) entry which is preliminary data.</text>
</comment>
<evidence type="ECO:0000259" key="2">
    <source>
        <dbReference type="Pfam" id="PF12695"/>
    </source>
</evidence>